<dbReference type="InterPro" id="IPR002156">
    <property type="entry name" value="RNaseH_domain"/>
</dbReference>
<dbReference type="PROSITE" id="PS50879">
    <property type="entry name" value="RNASE_H_1"/>
    <property type="match status" value="1"/>
</dbReference>
<dbReference type="EMBL" id="MELK01000033">
    <property type="protein sequence ID" value="OFW57478.1"/>
    <property type="molecule type" value="Genomic_DNA"/>
</dbReference>
<feature type="domain" description="RNase H type-1" evidence="2">
    <location>
        <begin position="20"/>
        <end position="151"/>
    </location>
</feature>
<protein>
    <recommendedName>
        <fullName evidence="2">RNase H type-1 domain-containing protein</fullName>
    </recommendedName>
</protein>
<evidence type="ECO:0000259" key="2">
    <source>
        <dbReference type="PROSITE" id="PS50879"/>
    </source>
</evidence>
<dbReference type="InterPro" id="IPR012337">
    <property type="entry name" value="RNaseH-like_sf"/>
</dbReference>
<dbReference type="Gene3D" id="3.30.420.10">
    <property type="entry name" value="Ribonuclease H-like superfamily/Ribonuclease H"/>
    <property type="match status" value="1"/>
</dbReference>
<dbReference type="SUPFAM" id="SSF53098">
    <property type="entry name" value="Ribonuclease H-like"/>
    <property type="match status" value="1"/>
</dbReference>
<accession>A0A1F2WKV0</accession>
<evidence type="ECO:0000313" key="4">
    <source>
        <dbReference type="Proteomes" id="UP000177876"/>
    </source>
</evidence>
<dbReference type="GO" id="GO:0004523">
    <property type="term" value="F:RNA-DNA hybrid ribonuclease activity"/>
    <property type="evidence" value="ECO:0007669"/>
    <property type="project" value="InterPro"/>
</dbReference>
<reference evidence="3 4" key="1">
    <citation type="journal article" date="2016" name="Nat. Commun.">
        <title>Thousands of microbial genomes shed light on interconnected biogeochemical processes in an aquifer system.</title>
        <authorList>
            <person name="Anantharaman K."/>
            <person name="Brown C.T."/>
            <person name="Hug L.A."/>
            <person name="Sharon I."/>
            <person name="Castelle C.J."/>
            <person name="Probst A.J."/>
            <person name="Thomas B.C."/>
            <person name="Singh A."/>
            <person name="Wilkins M.J."/>
            <person name="Karaoz U."/>
            <person name="Brodie E.L."/>
            <person name="Williams K.H."/>
            <person name="Hubbard S.S."/>
            <person name="Banfield J.F."/>
        </authorList>
    </citation>
    <scope>NUCLEOTIDE SEQUENCE [LARGE SCALE GENOMIC DNA]</scope>
</reference>
<dbReference type="CDD" id="cd09279">
    <property type="entry name" value="RNase_HI_like"/>
    <property type="match status" value="1"/>
</dbReference>
<evidence type="ECO:0000313" key="3">
    <source>
        <dbReference type="EMBL" id="OFW57478.1"/>
    </source>
</evidence>
<comment type="caution">
    <text evidence="3">The sequence shown here is derived from an EMBL/GenBank/DDBJ whole genome shotgun (WGS) entry which is preliminary data.</text>
</comment>
<name>A0A1F2WKV0_9ACTN</name>
<dbReference type="STRING" id="1797197.A2Y75_00875"/>
<dbReference type="GO" id="GO:0003676">
    <property type="term" value="F:nucleic acid binding"/>
    <property type="evidence" value="ECO:0007669"/>
    <property type="project" value="InterPro"/>
</dbReference>
<dbReference type="PANTHER" id="PTHR48475:SF1">
    <property type="entry name" value="RNASE H TYPE-1 DOMAIN-CONTAINING PROTEIN"/>
    <property type="match status" value="1"/>
</dbReference>
<dbReference type="InterPro" id="IPR036397">
    <property type="entry name" value="RNaseH_sf"/>
</dbReference>
<dbReference type="Pfam" id="PF13456">
    <property type="entry name" value="RVT_3"/>
    <property type="match status" value="1"/>
</dbReference>
<evidence type="ECO:0000256" key="1">
    <source>
        <dbReference type="SAM" id="MobiDB-lite"/>
    </source>
</evidence>
<dbReference type="PANTHER" id="PTHR48475">
    <property type="entry name" value="RIBONUCLEASE H"/>
    <property type="match status" value="1"/>
</dbReference>
<sequence>MGAKKKKRSILEPPFQGAQRFDELNVYVDGAARGNPGPAAIGVIVKTREGRRVASFGEAIGETTNNFAEYMALIHALRLLSIFEVDRLCIYTDSQLMACQVRGEYQVKEKTLRSLHAQVMSMLRRYREYKIMDIARENNAEADALANRALNEAEPLRSSKPSIKKATPPPEGQSELFAVKNEEIEG</sequence>
<proteinExistence type="predicted"/>
<dbReference type="Proteomes" id="UP000177876">
    <property type="component" value="Unassembled WGS sequence"/>
</dbReference>
<dbReference type="AlphaFoldDB" id="A0A1F2WKV0"/>
<feature type="region of interest" description="Disordered" evidence="1">
    <location>
        <begin position="151"/>
        <end position="186"/>
    </location>
</feature>
<gene>
    <name evidence="3" type="ORF">A2Y75_00875</name>
</gene>
<organism evidence="3 4">
    <name type="scientific">Candidatus Solincola sediminis</name>
    <dbReference type="NCBI Taxonomy" id="1797199"/>
    <lineage>
        <taxon>Bacteria</taxon>
        <taxon>Bacillati</taxon>
        <taxon>Actinomycetota</taxon>
        <taxon>Candidatus Geothermincolia</taxon>
        <taxon>Candidatus Geothermincolales</taxon>
        <taxon>Candidatus Geothermincolaceae</taxon>
        <taxon>Candidatus Solincola</taxon>
    </lineage>
</organism>